<dbReference type="SUPFAM" id="SSF49562">
    <property type="entry name" value="C2 domain (Calcium/lipid-binding domain, CaLB)"/>
    <property type="match status" value="2"/>
</dbReference>
<feature type="compositionally biased region" description="Low complexity" evidence="4">
    <location>
        <begin position="2467"/>
        <end position="2482"/>
    </location>
</feature>
<evidence type="ECO:0000256" key="2">
    <source>
        <dbReference type="ARBA" id="ARBA00022927"/>
    </source>
</evidence>
<dbReference type="VEuPathDB" id="VectorBase:AALB017735"/>
<sequence length="3048" mass="339448">MGRTVEMEEMAEMELGYLETQLKSDFLHLVASKLENQCRDDLHLMKEVKKFLLEKGPLSKTYRLLLANMLDVNIRTYIKDDDDKFSLSDDNNAASNNVIYLLLTDDGLHELCINKARLEMEVERRLKSQLCFKILAEIEPLRGKQEFNDYFLKLAEFIEKINGLTSDDLSEVGISKRSAESSGNRKCDKIKDKKEWRAYLSKIENKKLLVLLHEKLDSLNLGSSVTYQCFADIFYLLSKIAHEPLRLTSLELSEWPYALREKYWIFMLSTLIGSEADQSTSLLYYLLSIENTYGTKLTEQVVQSLQEVRKYESLSPRQLEKVFCNFHDEKWILNAHVIESFNGSRLDSWIDSMEMRFTADGKERSMKQLIELIENNGNTSRNIMDALPIMSDFISNALKAQRIREMFLEETITTKDDIKKCAKSIRDAIRDKNLSARDSLGKILNVIDKAIELELGFALRDTQKLAILSLTINPRNTLAQVSTGEGKSLIVVATAIIKALQGKKVHIVTSSPVLAKRDAEDNAKIFNLFDVYASHNCNEDIEKRKEAYSNNQVIYGDLSNFQRDYLLDRFYGKRVLGDHDLENVIIDEVDSMLLDKGNNMLYLSHNLSGFDKLEPVYIFIWQWINRPATNSKELSAALDTSAIKEAILDEIYVRILKADIDELHVQLKQQEKLTIWARMIDANIIDERGNILKETITEKDIDGIISPEQDYAHSVRNRLRYILNECTDRVRSIVIPIYLKSFVEQHLESWIRSAVTAFFMKTGEDYVVDLDNTDTSQDRNPNIIIIDRDTGTDMANSQWDEALYQFLQLKHGCKLSLQNLKAVFISNVSYFKKYKTLNGLTGTLGTKRDRDLLQEIHDVDYVIIPTAASKLFHEEKSIVCTTKDDWKNQILLETKQITNEQKRSVLIICETVNVVNDLYELFGGRKETHVHTYTRDYEQFEVAKDGHKLNPGQIVIATNLAGRGTDIKISDDLNQAGGLHVLLTYLPKNIRIEQQAFGRAARSGAKGSGRLIILNSNRQDSACATKMLELKRNRHTQDLNRLAECKLFYDVQITAEEECFEKFNAEYERLKKELTEVQIPNKLQDFLLECCLDNWAYWLDKNSKWISTSHNSLGKTKYQTTLKAFIGQMKNLSTGATEGSILDKVNPNKLLKKYKYDSKYWIEWVNGNPPQMVKLGKYLSQNLKEFANTHDAALELFDGVIRGDSNFSEVARYYKASLLMKQIENGGESIINSVKTELRLAAKLFERRIEQHSKAASIIGNIKSNNTESLIQINAFEDQQRHFMELYNEFITSVNNILGHPVSSECFISQIPSINKQLANAIFAELHQHMVLKAPKLGNEYSEKELKVICDEYGVPVSLLQTIIKAWEVKRFDEQEFRKHLEQRISIPNRHQFWTMLLEKKVLCENKQYVAIQKGVLEGIDNDLIKSLKEKVKKEHKEDILNLGDENIKHVTNILSNLSSSLKWLEMPDGALKPLPEASGLTEEQQIFELNGLDDPCPFLSAITENAHTCNMFSAGALSGVRARKPLSAGKTSSTAAGSAVAILPPNVNSRPHGKLTIRFGEFHDSSGSGLRWNSAKVYVSVDLQLLWWGQSSAASGTTTTASTLHWEQGNNRQNRTSEAVYEVRTNPELFRRYLKSCEPVRVRLVSTRTQTLIGTAQVAIPGKLTNLRESGDQPTTAQARGEVLSVRGFCLGELCLELTLEFDRKSVGSASTATASGTADEEKENTKMILVESNLIGGPGMPPLAVEGKPVPLHESSQRTQAAAAKKRFHTLDPTARQKILDYLTGKPIDGDMDGCTSELSALSEICSISPAESMLEALARYDRAAEPGKHSYLRTVDCVRVLVENLKFTRAGQKEIQHRARRQELAMYGASFVVRMKLTESGTKTASAITRLKFCSTAASETEVSFDVQPQQARLNLPELSNGRHGEAYFEFGVHLNVGSFYKARLFYLGSAQITLQELIASRLACYKRCPIRLASDDILLGTLTVRLELGKRGLHFGPDLIDAVLIDDGNVTLEEEEEEEEESEAGEERSVSPEAVPALVHCARRHRSPVCFDRCHHEKVSDRFACRMMMCKAALAACPDDNQSPSETRDGSTGNQHSSANGANGANQENTQAPRNGTEQSNASDGQGSGEQQQQQPKPMETDGSSPGGEQPKLLHGLLYLAQLKERAQPPEQHFLVCHPFWSEEPSTLTSELCQPGGDFNYLRTFPVLPSNEFLERVRNQHMRVELWQKAPAEAEKLVGLARLPLHQFYIAFRDAQLSEHLAHARLPVISIDGWTSIGSPLAAEPCGQLQALLAIGTESQIDLFRASRQLPLHTSGDVPRTGQRSVIDPPIDGNGYTTRSLQAPGKQIPSGCGGGCTKQPQTSEVANMLSAFIENLAQRLPISSERSTAPSFDHSLSAGTGGPEPPVSGSPHSQANRPQLRKTADLLDNLQRALAQRPSAAMLDEMGMLAGLAGTGRPASLLDTTTPADQTPPAAGTDETPMTSTGGPQSTALAGTAPSITVADEHPEPASSSDASGATDTEEHKLIRLSIEIERAVNLPKLTVSKKYAKRHKARPSHSVPEALLLEPSAYATFEGHNLKLGSPNTVKSHEGIVYTTQVIERNCSPGWQKRFEVQLPSDLMTNDEKRFIVKVWRKAALSDVPKCRLLPAPMEDAVIGFCAIDLALLLSGLSSIMGWYNIMDFSGRCNGQIKICIKPLEDVQPFKVTGEQQLSSNVRLPLSIDVDCEPSALGLDASCNTSLSRALKRKFTELEEITERLKARLFDVTGDDNDGFDDGEDDDGAIDPDDEFERDLNTVATEDDDDDNDEREDDESVNGFGGAGGRLPWAAGAIGDSDQYGDTSNRKRNSQYPNGAMTRTTNTSSYSMCATDRSSLTGCSNRDSPRQTASSSSSIGKRSATATSQMQLEQLLQSHDIETLINPAILKNLLHPSIDSESTPELGVGEAEDGGTGPGTDADMQSDDSSSVTDRSPGTVRTDPCAPTVGTDRVKQIAKALQRTTISDATRSTGDDGNTAMQGDDAGRVDEAATVRCREAPEGEPMKDVSK</sequence>
<dbReference type="Pfam" id="PF07517">
    <property type="entry name" value="SecA_DEAD"/>
    <property type="match status" value="1"/>
</dbReference>
<feature type="region of interest" description="Disordered" evidence="4">
    <location>
        <begin position="2390"/>
        <end position="2421"/>
    </location>
</feature>
<organism evidence="9 10">
    <name type="scientific">Anopheles albimanus</name>
    <name type="common">New world malaria mosquito</name>
    <dbReference type="NCBI Taxonomy" id="7167"/>
    <lineage>
        <taxon>Eukaryota</taxon>
        <taxon>Metazoa</taxon>
        <taxon>Ecdysozoa</taxon>
        <taxon>Arthropoda</taxon>
        <taxon>Hexapoda</taxon>
        <taxon>Insecta</taxon>
        <taxon>Pterygota</taxon>
        <taxon>Neoptera</taxon>
        <taxon>Endopterygota</taxon>
        <taxon>Diptera</taxon>
        <taxon>Nematocera</taxon>
        <taxon>Culicoidea</taxon>
        <taxon>Culicidae</taxon>
        <taxon>Anophelinae</taxon>
        <taxon>Anopheles</taxon>
    </lineage>
</organism>
<feature type="region of interest" description="Disordered" evidence="4">
    <location>
        <begin position="2461"/>
        <end position="2526"/>
    </location>
</feature>
<evidence type="ECO:0000259" key="5">
    <source>
        <dbReference type="PROSITE" id="PS50004"/>
    </source>
</evidence>
<dbReference type="VEuPathDB" id="VectorBase:AALB017736"/>
<dbReference type="InterPro" id="IPR000185">
    <property type="entry name" value="SecA"/>
</dbReference>
<dbReference type="PROSITE" id="PS51192">
    <property type="entry name" value="HELICASE_ATP_BIND_1"/>
    <property type="match status" value="1"/>
</dbReference>
<dbReference type="GO" id="GO:0006605">
    <property type="term" value="P:protein targeting"/>
    <property type="evidence" value="ECO:0007669"/>
    <property type="project" value="InterPro"/>
</dbReference>
<evidence type="ECO:0000256" key="4">
    <source>
        <dbReference type="SAM" id="MobiDB-lite"/>
    </source>
</evidence>
<feature type="compositionally biased region" description="Polar residues" evidence="4">
    <location>
        <begin position="2964"/>
        <end position="2973"/>
    </location>
</feature>
<evidence type="ECO:0000259" key="6">
    <source>
        <dbReference type="PROSITE" id="PS51192"/>
    </source>
</evidence>
<evidence type="ECO:0000256" key="1">
    <source>
        <dbReference type="ARBA" id="ARBA00022490"/>
    </source>
</evidence>
<keyword evidence="3" id="KW-0811">Translocation</keyword>
<name>A0A182FV95_ANOAL</name>
<dbReference type="VEuPathDB" id="VectorBase:AALB20_037183"/>
<dbReference type="PANTHER" id="PTHR30612:SF0">
    <property type="entry name" value="CHLOROPLAST PROTEIN-TRANSPORTING ATPASE"/>
    <property type="match status" value="1"/>
</dbReference>
<dbReference type="GO" id="GO:0017038">
    <property type="term" value="P:protein import"/>
    <property type="evidence" value="ECO:0007669"/>
    <property type="project" value="InterPro"/>
</dbReference>
<dbReference type="PROSITE" id="PS50004">
    <property type="entry name" value="C2"/>
    <property type="match status" value="1"/>
</dbReference>
<feature type="compositionally biased region" description="Basic and acidic residues" evidence="4">
    <location>
        <begin position="3022"/>
        <end position="3048"/>
    </location>
</feature>
<protein>
    <submittedName>
        <fullName evidence="9">Uncharacterized protein</fullName>
    </submittedName>
</protein>
<dbReference type="SMART" id="SM00957">
    <property type="entry name" value="SecA_DEAD"/>
    <property type="match status" value="1"/>
</dbReference>
<dbReference type="GO" id="GO:0006886">
    <property type="term" value="P:intracellular protein transport"/>
    <property type="evidence" value="ECO:0007669"/>
    <property type="project" value="InterPro"/>
</dbReference>
<dbReference type="PRINTS" id="PR00906">
    <property type="entry name" value="SECA"/>
</dbReference>
<dbReference type="Gene3D" id="3.40.50.300">
    <property type="entry name" value="P-loop containing nucleotide triphosphate hydrolases"/>
    <property type="match status" value="3"/>
</dbReference>
<evidence type="ECO:0000256" key="3">
    <source>
        <dbReference type="ARBA" id="ARBA00023010"/>
    </source>
</evidence>
<dbReference type="GO" id="GO:0016020">
    <property type="term" value="C:membrane"/>
    <property type="evidence" value="ECO:0007669"/>
    <property type="project" value="InterPro"/>
</dbReference>
<evidence type="ECO:0000259" key="7">
    <source>
        <dbReference type="PROSITE" id="PS51194"/>
    </source>
</evidence>
<keyword evidence="2" id="KW-0653">Protein transport</keyword>
<proteinExistence type="predicted"/>
<feature type="compositionally biased region" description="Polar residues" evidence="4">
    <location>
        <begin position="2999"/>
        <end position="3018"/>
    </location>
</feature>
<dbReference type="Proteomes" id="UP000069272">
    <property type="component" value="Chromosome 3R"/>
</dbReference>
<keyword evidence="10" id="KW-1185">Reference proteome</keyword>
<dbReference type="PROSITE" id="PS51194">
    <property type="entry name" value="HELICASE_CTER"/>
    <property type="match status" value="1"/>
</dbReference>
<feature type="region of interest" description="Disordered" evidence="4">
    <location>
        <begin position="2933"/>
        <end position="3048"/>
    </location>
</feature>
<dbReference type="Pfam" id="PF00271">
    <property type="entry name" value="Helicase_C"/>
    <property type="match status" value="1"/>
</dbReference>
<feature type="compositionally biased region" description="Polar residues" evidence="4">
    <location>
        <begin position="2484"/>
        <end position="2497"/>
    </location>
</feature>
<feature type="compositionally biased region" description="Low complexity" evidence="4">
    <location>
        <begin position="2514"/>
        <end position="2523"/>
    </location>
</feature>
<feature type="compositionally biased region" description="Acidic residues" evidence="4">
    <location>
        <begin position="2770"/>
        <end position="2794"/>
    </location>
</feature>
<dbReference type="EnsemblMetazoa" id="AALB010480-RA">
    <property type="protein sequence ID" value="AALB010480-PA"/>
    <property type="gene ID" value="AALB010480"/>
</dbReference>
<dbReference type="InterPro" id="IPR027417">
    <property type="entry name" value="P-loop_NTPase"/>
</dbReference>
<dbReference type="InterPro" id="IPR000008">
    <property type="entry name" value="C2_dom"/>
</dbReference>
<dbReference type="PROSITE" id="PS51196">
    <property type="entry name" value="SECA_MOTOR_DEAD"/>
    <property type="match status" value="1"/>
</dbReference>
<feature type="compositionally biased region" description="Polar residues" evidence="4">
    <location>
        <begin position="2084"/>
        <end position="2128"/>
    </location>
</feature>
<evidence type="ECO:0000313" key="9">
    <source>
        <dbReference type="EnsemblMetazoa" id="AALB010480-PA"/>
    </source>
</evidence>
<keyword evidence="2" id="KW-0813">Transport</keyword>
<dbReference type="GO" id="GO:0005524">
    <property type="term" value="F:ATP binding"/>
    <property type="evidence" value="ECO:0007669"/>
    <property type="project" value="InterPro"/>
</dbReference>
<dbReference type="CDD" id="cd00030">
    <property type="entry name" value="C2"/>
    <property type="match status" value="1"/>
</dbReference>
<feature type="domain" description="C2" evidence="5">
    <location>
        <begin position="2513"/>
        <end position="2681"/>
    </location>
</feature>
<dbReference type="Gene3D" id="2.60.40.150">
    <property type="entry name" value="C2 domain"/>
    <property type="match status" value="1"/>
</dbReference>
<evidence type="ECO:0000313" key="10">
    <source>
        <dbReference type="Proteomes" id="UP000069272"/>
    </source>
</evidence>
<feature type="compositionally biased region" description="Polar residues" evidence="4">
    <location>
        <begin position="2851"/>
        <end position="2890"/>
    </location>
</feature>
<feature type="compositionally biased region" description="Acidic residues" evidence="4">
    <location>
        <begin position="2016"/>
        <end position="2028"/>
    </location>
</feature>
<feature type="domain" description="Helicase ATP-binding" evidence="6">
    <location>
        <begin position="468"/>
        <end position="604"/>
    </location>
</feature>
<dbReference type="Gene3D" id="3.90.1440.10">
    <property type="entry name" value="SecA, preprotein cross-linking domain"/>
    <property type="match status" value="1"/>
</dbReference>
<dbReference type="STRING" id="7167.A0A182FV95"/>
<feature type="region of interest" description="Disordered" evidence="4">
    <location>
        <begin position="2770"/>
        <end position="2908"/>
    </location>
</feature>
<feature type="domain" description="Helicase C-terminal" evidence="7">
    <location>
        <begin position="886"/>
        <end position="1047"/>
    </location>
</feature>
<dbReference type="SUPFAM" id="SSF52540">
    <property type="entry name" value="P-loop containing nucleoside triphosphate hydrolases"/>
    <property type="match status" value="2"/>
</dbReference>
<feature type="region of interest" description="Disordered" evidence="4">
    <location>
        <begin position="2016"/>
        <end position="2037"/>
    </location>
</feature>
<dbReference type="InterPro" id="IPR011115">
    <property type="entry name" value="SecA_DEAD"/>
</dbReference>
<feature type="domain" description="SecA family profile" evidence="8">
    <location>
        <begin position="351"/>
        <end position="1044"/>
    </location>
</feature>
<dbReference type="InterPro" id="IPR014001">
    <property type="entry name" value="Helicase_ATP-bd"/>
</dbReference>
<feature type="compositionally biased region" description="Acidic residues" evidence="4">
    <location>
        <begin position="2802"/>
        <end position="2817"/>
    </location>
</feature>
<accession>A0A182FV95</accession>
<dbReference type="InterPro" id="IPR057537">
    <property type="entry name" value="C2_C2CD3_N"/>
</dbReference>
<feature type="region of interest" description="Disordered" evidence="4">
    <location>
        <begin position="2081"/>
        <end position="2156"/>
    </location>
</feature>
<dbReference type="Pfam" id="PF25339">
    <property type="entry name" value="C2_C2CD3_N"/>
    <property type="match status" value="1"/>
</dbReference>
<dbReference type="InterPro" id="IPR014018">
    <property type="entry name" value="SecA_motor_DEAD"/>
</dbReference>
<reference evidence="9 10" key="1">
    <citation type="journal article" date="2017" name="G3 (Bethesda)">
        <title>The Physical Genome Mapping of Anopheles albimanus Corrected Scaffold Misassemblies and Identified Interarm Rearrangements in Genus Anopheles.</title>
        <authorList>
            <person name="Artemov G.N."/>
            <person name="Peery A.N."/>
            <person name="Jiang X."/>
            <person name="Tu Z."/>
            <person name="Stegniy V.N."/>
            <person name="Sharakhova M.V."/>
            <person name="Sharakhov I.V."/>
        </authorList>
    </citation>
    <scope>NUCLEOTIDE SEQUENCE [LARGE SCALE GENOMIC DNA]</scope>
    <source>
        <strain evidence="9 10">ALBI9_A</strain>
    </source>
</reference>
<dbReference type="PANTHER" id="PTHR30612">
    <property type="entry name" value="SECA INNER MEMBRANE COMPONENT OF SEC PROTEIN SECRETION SYSTEM"/>
    <property type="match status" value="1"/>
</dbReference>
<dbReference type="InterPro" id="IPR001650">
    <property type="entry name" value="Helicase_C-like"/>
</dbReference>
<reference evidence="9" key="2">
    <citation type="submission" date="2022-08" db="UniProtKB">
        <authorList>
            <consortium name="EnsemblMetazoa"/>
        </authorList>
    </citation>
    <scope>IDENTIFICATION</scope>
    <source>
        <strain evidence="9">STECLA/ALBI9_A</strain>
    </source>
</reference>
<evidence type="ECO:0000259" key="8">
    <source>
        <dbReference type="PROSITE" id="PS51196"/>
    </source>
</evidence>
<keyword evidence="1" id="KW-0963">Cytoplasm</keyword>
<dbReference type="VEuPathDB" id="VectorBase:AALB20_034951"/>
<dbReference type="InterPro" id="IPR035892">
    <property type="entry name" value="C2_domain_sf"/>
</dbReference>